<gene>
    <name evidence="1" type="ORF">LCPAC001_00400</name>
</gene>
<evidence type="ECO:0000313" key="1">
    <source>
        <dbReference type="EMBL" id="QBK89530.1"/>
    </source>
</evidence>
<sequence length="320" mass="36712">MSFSEYIYQLPALEYSFKLSQKEKINVALKEKGWVVVKSIATQIECSSIVNKQWNFIEDLGTGIERNNSDTWYVGGKWPGMISTGQILAPNVGHCSAVWQARQLPKVKTLFSNITNSPELMVSYDTMNMVRPYTLSSNRTKPLVPHLDQNPHADPDFVCYQGLLNLVDSNLEDGGTMLLSGSHKHFLEYKKYSTKNGGFHIRLEDVQFKKMVCPILKVGDFLLWDGRLVHGVAPPQKNKKDKKKSNYLRRSVIYISMVPSNIVNSDARKIRLKWFKEGVTTSHWVTKPKKKNINPRYPRKIPYVKKKYINPVLEDTSLIM</sequence>
<keyword evidence="1" id="KW-0223">Dioxygenase</keyword>
<dbReference type="Gene3D" id="2.60.120.620">
    <property type="entry name" value="q2cbj1_9rhob like domain"/>
    <property type="match status" value="1"/>
</dbReference>
<keyword evidence="1" id="KW-0560">Oxidoreductase</keyword>
<dbReference type="InterPro" id="IPR008775">
    <property type="entry name" value="Phytyl_CoA_dOase-like"/>
</dbReference>
<dbReference type="SUPFAM" id="SSF51197">
    <property type="entry name" value="Clavaminate synthase-like"/>
    <property type="match status" value="1"/>
</dbReference>
<dbReference type="EMBL" id="MK500427">
    <property type="protein sequence ID" value="QBK89530.1"/>
    <property type="molecule type" value="Genomic_DNA"/>
</dbReference>
<name>A0A481Z4F8_9VIRU</name>
<accession>A0A481Z4F8</accession>
<dbReference type="GO" id="GO:0051213">
    <property type="term" value="F:dioxygenase activity"/>
    <property type="evidence" value="ECO:0007669"/>
    <property type="project" value="UniProtKB-KW"/>
</dbReference>
<dbReference type="PANTHER" id="PTHR31630">
    <property type="entry name" value="PHYTANOYL-COA DIOXYGENASE-RELATED-RELATED"/>
    <property type="match status" value="1"/>
</dbReference>
<proteinExistence type="predicted"/>
<dbReference type="Pfam" id="PF05721">
    <property type="entry name" value="PhyH"/>
    <property type="match status" value="1"/>
</dbReference>
<organism evidence="1">
    <name type="scientific">Pithovirus LCPAC001</name>
    <dbReference type="NCBI Taxonomy" id="2506585"/>
    <lineage>
        <taxon>Viruses</taxon>
        <taxon>Pithoviruses</taxon>
    </lineage>
</organism>
<protein>
    <submittedName>
        <fullName evidence="1">Phytanoyl-CoA dioxygenase</fullName>
    </submittedName>
</protein>
<reference evidence="1" key="1">
    <citation type="journal article" date="2019" name="MBio">
        <title>Virus Genomes from Deep Sea Sediments Expand the Ocean Megavirome and Support Independent Origins of Viral Gigantism.</title>
        <authorList>
            <person name="Backstrom D."/>
            <person name="Yutin N."/>
            <person name="Jorgensen S.L."/>
            <person name="Dharamshi J."/>
            <person name="Homa F."/>
            <person name="Zaremba-Niedwiedzka K."/>
            <person name="Spang A."/>
            <person name="Wolf Y.I."/>
            <person name="Koonin E.V."/>
            <person name="Ettema T.J."/>
        </authorList>
    </citation>
    <scope>NUCLEOTIDE SEQUENCE</scope>
</reference>
<dbReference type="PANTHER" id="PTHR31630:SF10">
    <property type="entry name" value="PHYTANOYL-COA DIOXYGENASE"/>
    <property type="match status" value="1"/>
</dbReference>